<comment type="caution">
    <text evidence="1">The sequence shown here is derived from an EMBL/GenBank/DDBJ whole genome shotgun (WGS) entry which is preliminary data.</text>
</comment>
<keyword evidence="2" id="KW-1185">Reference proteome</keyword>
<dbReference type="InterPro" id="IPR036397">
    <property type="entry name" value="RNaseH_sf"/>
</dbReference>
<dbReference type="Gene3D" id="3.30.420.10">
    <property type="entry name" value="Ribonuclease H-like superfamily/Ribonuclease H"/>
    <property type="match status" value="1"/>
</dbReference>
<evidence type="ECO:0000313" key="1">
    <source>
        <dbReference type="EMBL" id="KAK2162188.1"/>
    </source>
</evidence>
<dbReference type="PANTHER" id="PTHR37984:SF13">
    <property type="entry name" value="RIBONUCLEASE H"/>
    <property type="match status" value="1"/>
</dbReference>
<protein>
    <recommendedName>
        <fullName evidence="3">Integrase catalytic domain-containing protein</fullName>
    </recommendedName>
</protein>
<dbReference type="GO" id="GO:0003676">
    <property type="term" value="F:nucleic acid binding"/>
    <property type="evidence" value="ECO:0007669"/>
    <property type="project" value="InterPro"/>
</dbReference>
<dbReference type="EMBL" id="JAODUP010000102">
    <property type="protein sequence ID" value="KAK2162188.1"/>
    <property type="molecule type" value="Genomic_DNA"/>
</dbReference>
<proteinExistence type="predicted"/>
<dbReference type="Proteomes" id="UP001208570">
    <property type="component" value="Unassembled WGS sequence"/>
</dbReference>
<evidence type="ECO:0008006" key="3">
    <source>
        <dbReference type="Google" id="ProtNLM"/>
    </source>
</evidence>
<dbReference type="InterPro" id="IPR050951">
    <property type="entry name" value="Retrovirus_Pol_polyprotein"/>
</dbReference>
<evidence type="ECO:0000313" key="2">
    <source>
        <dbReference type="Proteomes" id="UP001208570"/>
    </source>
</evidence>
<dbReference type="PANTHER" id="PTHR37984">
    <property type="entry name" value="PROTEIN CBG26694"/>
    <property type="match status" value="1"/>
</dbReference>
<dbReference type="SUPFAM" id="SSF53098">
    <property type="entry name" value="Ribonuclease H-like"/>
    <property type="match status" value="1"/>
</dbReference>
<reference evidence="1" key="1">
    <citation type="journal article" date="2023" name="Mol. Biol. Evol.">
        <title>Third-Generation Sequencing Reveals the Adaptive Role of the Epigenome in Three Deep-Sea Polychaetes.</title>
        <authorList>
            <person name="Perez M."/>
            <person name="Aroh O."/>
            <person name="Sun Y."/>
            <person name="Lan Y."/>
            <person name="Juniper S.K."/>
            <person name="Young C.R."/>
            <person name="Angers B."/>
            <person name="Qian P.Y."/>
        </authorList>
    </citation>
    <scope>NUCLEOTIDE SEQUENCE</scope>
    <source>
        <strain evidence="1">P08H-3</strain>
    </source>
</reference>
<gene>
    <name evidence="1" type="ORF">LSH36_102g04058</name>
</gene>
<name>A0AAD9NB73_9ANNE</name>
<dbReference type="InterPro" id="IPR012337">
    <property type="entry name" value="RNaseH-like_sf"/>
</dbReference>
<dbReference type="AlphaFoldDB" id="A0AAD9NB73"/>
<accession>A0AAD9NB73</accession>
<sequence length="151" mass="17181">MEPIAWRLCGSFHGTHVPSGCVTDATVSDELREFTSANGVRHVFATPYHPSTNVYGGRAAQSFKEVMKHMQPAPSQLCFTRCLANDRLTPYSTTNRSPAGLLLRRRPKSRLDLIGPYTRARMEEKQMRQEMQHDQHAKHRIINPGWSYISV</sequence>
<organism evidence="1 2">
    <name type="scientific">Paralvinella palmiformis</name>
    <dbReference type="NCBI Taxonomy" id="53620"/>
    <lineage>
        <taxon>Eukaryota</taxon>
        <taxon>Metazoa</taxon>
        <taxon>Spiralia</taxon>
        <taxon>Lophotrochozoa</taxon>
        <taxon>Annelida</taxon>
        <taxon>Polychaeta</taxon>
        <taxon>Sedentaria</taxon>
        <taxon>Canalipalpata</taxon>
        <taxon>Terebellida</taxon>
        <taxon>Terebelliformia</taxon>
        <taxon>Alvinellidae</taxon>
        <taxon>Paralvinella</taxon>
    </lineage>
</organism>